<evidence type="ECO:0000313" key="4">
    <source>
        <dbReference type="Proteomes" id="UP000792457"/>
    </source>
</evidence>
<reference evidence="3" key="2">
    <citation type="submission" date="2017-10" db="EMBL/GenBank/DDBJ databases">
        <title>Ladona fulva Genome sequencing and assembly.</title>
        <authorList>
            <person name="Murali S."/>
            <person name="Richards S."/>
            <person name="Bandaranaike D."/>
            <person name="Bellair M."/>
            <person name="Blankenburg K."/>
            <person name="Chao H."/>
            <person name="Dinh H."/>
            <person name="Doddapaneni H."/>
            <person name="Dugan-Rocha S."/>
            <person name="Elkadiri S."/>
            <person name="Gnanaolivu R."/>
            <person name="Hernandez B."/>
            <person name="Skinner E."/>
            <person name="Javaid M."/>
            <person name="Lee S."/>
            <person name="Li M."/>
            <person name="Ming W."/>
            <person name="Munidasa M."/>
            <person name="Muniz J."/>
            <person name="Nguyen L."/>
            <person name="Hughes D."/>
            <person name="Osuji N."/>
            <person name="Pu L.-L."/>
            <person name="Puazo M."/>
            <person name="Qu C."/>
            <person name="Quiroz J."/>
            <person name="Raj R."/>
            <person name="Weissenberger G."/>
            <person name="Xin Y."/>
            <person name="Zou X."/>
            <person name="Han Y."/>
            <person name="Worley K."/>
            <person name="Muzny D."/>
            <person name="Gibbs R."/>
        </authorList>
    </citation>
    <scope>NUCLEOTIDE SEQUENCE</scope>
    <source>
        <strain evidence="3">Sampled in the wild</strain>
    </source>
</reference>
<evidence type="ECO:0000313" key="3">
    <source>
        <dbReference type="EMBL" id="KAG8229113.1"/>
    </source>
</evidence>
<evidence type="ECO:0000256" key="2">
    <source>
        <dbReference type="SAM" id="Phobius"/>
    </source>
</evidence>
<feature type="transmembrane region" description="Helical" evidence="2">
    <location>
        <begin position="158"/>
        <end position="176"/>
    </location>
</feature>
<evidence type="ECO:0000256" key="1">
    <source>
        <dbReference type="SAM" id="Coils"/>
    </source>
</evidence>
<protein>
    <submittedName>
        <fullName evidence="3">Uncharacterized protein</fullName>
    </submittedName>
</protein>
<dbReference type="AlphaFoldDB" id="A0A8K0P1H7"/>
<proteinExistence type="predicted"/>
<reference evidence="3" key="1">
    <citation type="submission" date="2013-04" db="EMBL/GenBank/DDBJ databases">
        <authorList>
            <person name="Qu J."/>
            <person name="Murali S.C."/>
            <person name="Bandaranaike D."/>
            <person name="Bellair M."/>
            <person name="Blankenburg K."/>
            <person name="Chao H."/>
            <person name="Dinh H."/>
            <person name="Doddapaneni H."/>
            <person name="Downs B."/>
            <person name="Dugan-Rocha S."/>
            <person name="Elkadiri S."/>
            <person name="Gnanaolivu R.D."/>
            <person name="Hernandez B."/>
            <person name="Javaid M."/>
            <person name="Jayaseelan J.C."/>
            <person name="Lee S."/>
            <person name="Li M."/>
            <person name="Ming W."/>
            <person name="Munidasa M."/>
            <person name="Muniz J."/>
            <person name="Nguyen L."/>
            <person name="Ongeri F."/>
            <person name="Osuji N."/>
            <person name="Pu L.-L."/>
            <person name="Puazo M."/>
            <person name="Qu C."/>
            <person name="Quiroz J."/>
            <person name="Raj R."/>
            <person name="Weissenberger G."/>
            <person name="Xin Y."/>
            <person name="Zou X."/>
            <person name="Han Y."/>
            <person name="Richards S."/>
            <person name="Worley K."/>
            <person name="Muzny D."/>
            <person name="Gibbs R."/>
        </authorList>
    </citation>
    <scope>NUCLEOTIDE SEQUENCE</scope>
    <source>
        <strain evidence="3">Sampled in the wild</strain>
    </source>
</reference>
<feature type="transmembrane region" description="Helical" evidence="2">
    <location>
        <begin position="197"/>
        <end position="216"/>
    </location>
</feature>
<feature type="coiled-coil region" evidence="1">
    <location>
        <begin position="22"/>
        <end position="67"/>
    </location>
</feature>
<dbReference type="EMBL" id="KZ308411">
    <property type="protein sequence ID" value="KAG8229113.1"/>
    <property type="molecule type" value="Genomic_DNA"/>
</dbReference>
<dbReference type="OrthoDB" id="5978806at2759"/>
<dbReference type="Proteomes" id="UP000792457">
    <property type="component" value="Unassembled WGS sequence"/>
</dbReference>
<keyword evidence="4" id="KW-1185">Reference proteome</keyword>
<name>A0A8K0P1H7_LADFU</name>
<keyword evidence="1" id="KW-0175">Coiled coil</keyword>
<organism evidence="3 4">
    <name type="scientific">Ladona fulva</name>
    <name type="common">Scarce chaser dragonfly</name>
    <name type="synonym">Libellula fulva</name>
    <dbReference type="NCBI Taxonomy" id="123851"/>
    <lineage>
        <taxon>Eukaryota</taxon>
        <taxon>Metazoa</taxon>
        <taxon>Ecdysozoa</taxon>
        <taxon>Arthropoda</taxon>
        <taxon>Hexapoda</taxon>
        <taxon>Insecta</taxon>
        <taxon>Pterygota</taxon>
        <taxon>Palaeoptera</taxon>
        <taxon>Odonata</taxon>
        <taxon>Epiprocta</taxon>
        <taxon>Anisoptera</taxon>
        <taxon>Libelluloidea</taxon>
        <taxon>Libellulidae</taxon>
        <taxon>Ladona</taxon>
    </lineage>
</organism>
<keyword evidence="2" id="KW-0812">Transmembrane</keyword>
<accession>A0A8K0P1H7</accession>
<feature type="transmembrane region" description="Helical" evidence="2">
    <location>
        <begin position="131"/>
        <end position="152"/>
    </location>
</feature>
<gene>
    <name evidence="3" type="ORF">J437_LFUL009582</name>
</gene>
<keyword evidence="2" id="KW-0472">Membrane</keyword>
<sequence length="402" mass="45376">MQNLEKEKALVIGGHDEVVKIVEGMHQKLDQASSQMDALLTERESSHNKLVKNVHKLQLQVKQLLQQIDHSVQIVRDQNEEIAAKYRDAIENLAQINTTVHYLVEILEVTQSELDAWVQWMSSVLGGRDHTLVMFALMLHLGYLLLGMVAMAFLGAPFISRLLLLILVPVNLLLTVNQDLAMRKAFPYTIESLDFQTITVIIVTFTLGNLIISYLTNVCRNTIWANKPAKCNQFAEVPTAKRIPLSGVDAPAQNNWSSRFLSGMKVLDPRSWWSSNEADNGRNNWSKDLSTSASQAYKPDIDDSSDTDGPLVIEKDDDDDYYAEVFTRHSFERAFTPNRLQKNSTNEYHSPLATSLHDKLRRSSTPKNTCSAICQNGQPCRNSCMNGHLLCHRHSLSSQTRN</sequence>
<comment type="caution">
    <text evidence="3">The sequence shown here is derived from an EMBL/GenBank/DDBJ whole genome shotgun (WGS) entry which is preliminary data.</text>
</comment>
<keyword evidence="2" id="KW-1133">Transmembrane helix</keyword>